<organism evidence="1 2">
    <name type="scientific">Tulasnella calospora MUT 4182</name>
    <dbReference type="NCBI Taxonomy" id="1051891"/>
    <lineage>
        <taxon>Eukaryota</taxon>
        <taxon>Fungi</taxon>
        <taxon>Dikarya</taxon>
        <taxon>Basidiomycota</taxon>
        <taxon>Agaricomycotina</taxon>
        <taxon>Agaricomycetes</taxon>
        <taxon>Cantharellales</taxon>
        <taxon>Tulasnellaceae</taxon>
        <taxon>Tulasnella</taxon>
    </lineage>
</organism>
<dbReference type="EMBL" id="KN823171">
    <property type="protein sequence ID" value="KIO20517.1"/>
    <property type="molecule type" value="Genomic_DNA"/>
</dbReference>
<dbReference type="AlphaFoldDB" id="A0A0C3LGD0"/>
<dbReference type="Gene3D" id="3.60.130.30">
    <property type="match status" value="1"/>
</dbReference>
<reference evidence="1 2" key="1">
    <citation type="submission" date="2014-04" db="EMBL/GenBank/DDBJ databases">
        <authorList>
            <consortium name="DOE Joint Genome Institute"/>
            <person name="Kuo A."/>
            <person name="Girlanda M."/>
            <person name="Perotto S."/>
            <person name="Kohler A."/>
            <person name="Nagy L.G."/>
            <person name="Floudas D."/>
            <person name="Copeland A."/>
            <person name="Barry K.W."/>
            <person name="Cichocki N."/>
            <person name="Veneault-Fourrey C."/>
            <person name="LaButti K."/>
            <person name="Lindquist E.A."/>
            <person name="Lipzen A."/>
            <person name="Lundell T."/>
            <person name="Morin E."/>
            <person name="Murat C."/>
            <person name="Sun H."/>
            <person name="Tunlid A."/>
            <person name="Henrissat B."/>
            <person name="Grigoriev I.V."/>
            <person name="Hibbett D.S."/>
            <person name="Martin F."/>
            <person name="Nordberg H.P."/>
            <person name="Cantor M.N."/>
            <person name="Hua S.X."/>
        </authorList>
    </citation>
    <scope>NUCLEOTIDE SEQUENCE [LARGE SCALE GENOMIC DNA]</scope>
    <source>
        <strain evidence="1 2">MUT 4182</strain>
    </source>
</reference>
<evidence type="ECO:0000313" key="2">
    <source>
        <dbReference type="Proteomes" id="UP000054248"/>
    </source>
</evidence>
<reference evidence="2" key="2">
    <citation type="submission" date="2015-01" db="EMBL/GenBank/DDBJ databases">
        <title>Evolutionary Origins and Diversification of the Mycorrhizal Mutualists.</title>
        <authorList>
            <consortium name="DOE Joint Genome Institute"/>
            <consortium name="Mycorrhizal Genomics Consortium"/>
            <person name="Kohler A."/>
            <person name="Kuo A."/>
            <person name="Nagy L.G."/>
            <person name="Floudas D."/>
            <person name="Copeland A."/>
            <person name="Barry K.W."/>
            <person name="Cichocki N."/>
            <person name="Veneault-Fourrey C."/>
            <person name="LaButti K."/>
            <person name="Lindquist E.A."/>
            <person name="Lipzen A."/>
            <person name="Lundell T."/>
            <person name="Morin E."/>
            <person name="Murat C."/>
            <person name="Riley R."/>
            <person name="Ohm R."/>
            <person name="Sun H."/>
            <person name="Tunlid A."/>
            <person name="Henrissat B."/>
            <person name="Grigoriev I.V."/>
            <person name="Hibbett D.S."/>
            <person name="Martin F."/>
        </authorList>
    </citation>
    <scope>NUCLEOTIDE SEQUENCE [LARGE SCALE GENOMIC DNA]</scope>
    <source>
        <strain evidence="2">MUT 4182</strain>
    </source>
</reference>
<evidence type="ECO:0000313" key="1">
    <source>
        <dbReference type="EMBL" id="KIO20517.1"/>
    </source>
</evidence>
<keyword evidence="2" id="KW-1185">Reference proteome</keyword>
<dbReference type="Proteomes" id="UP000054248">
    <property type="component" value="Unassembled WGS sequence"/>
</dbReference>
<sequence>MNFANGPTVNSALEEFFGDSDVQGLFRFIEGGLQTWFPEHYASFHRAIDSTQTLHPELKTPVPNTCFPASTVNVGERVVCLPHRDSGNRAAGICADYVDGEYDDDMGGHLVFHEARRIIKLRKGGVALFPSAIVTHENIDIGPDERRFSITGYFPGGIDRFLAAGGRTLTEWKRLDPAAAALHESQAEGASRWESGCAQFKTPAELVQFWQARATEASLPGHS</sequence>
<dbReference type="HOGENOM" id="CLU_031314_0_0_1"/>
<protein>
    <submittedName>
        <fullName evidence="1">Uncharacterized protein</fullName>
    </submittedName>
</protein>
<dbReference type="OrthoDB" id="3202607at2759"/>
<proteinExistence type="predicted"/>
<gene>
    <name evidence="1" type="ORF">M407DRAFT_220514</name>
</gene>
<dbReference type="STRING" id="1051891.A0A0C3LGD0"/>
<name>A0A0C3LGD0_9AGAM</name>
<accession>A0A0C3LGD0</accession>